<dbReference type="RefSeq" id="WP_205003660.1">
    <property type="nucleotide sequence ID" value="NZ_JAFBER010000011.1"/>
</dbReference>
<protein>
    <recommendedName>
        <fullName evidence="3">HTH psq-type domain-containing protein</fullName>
    </recommendedName>
</protein>
<keyword evidence="2" id="KW-1185">Reference proteome</keyword>
<evidence type="ECO:0000313" key="2">
    <source>
        <dbReference type="Proteomes" id="UP000808914"/>
    </source>
</evidence>
<reference evidence="1 2" key="1">
    <citation type="submission" date="2021-01" db="EMBL/GenBank/DDBJ databases">
        <title>Genomic Encyclopedia of Type Strains, Phase IV (KMG-IV): sequencing the most valuable type-strain genomes for metagenomic binning, comparative biology and taxonomic classification.</title>
        <authorList>
            <person name="Goeker M."/>
        </authorList>
    </citation>
    <scope>NUCLEOTIDE SEQUENCE [LARGE SCALE GENOMIC DNA]</scope>
    <source>
        <strain evidence="1 2">DSM 28236</strain>
    </source>
</reference>
<comment type="caution">
    <text evidence="1">The sequence shown here is derived from an EMBL/GenBank/DDBJ whole genome shotgun (WGS) entry which is preliminary data.</text>
</comment>
<dbReference type="EMBL" id="JAFBER010000011">
    <property type="protein sequence ID" value="MBM7645743.1"/>
    <property type="molecule type" value="Genomic_DNA"/>
</dbReference>
<name>A0ABS2Q0M6_9BACL</name>
<proteinExistence type="predicted"/>
<dbReference type="Proteomes" id="UP000808914">
    <property type="component" value="Unassembled WGS sequence"/>
</dbReference>
<accession>A0ABS2Q0M6</accession>
<evidence type="ECO:0008006" key="3">
    <source>
        <dbReference type="Google" id="ProtNLM"/>
    </source>
</evidence>
<sequence>MQASKQTPLLDLGTQSLLEQYQEDLQKQLLAFASRTFENIYAKQLDNNIAQMMTEELDPSDYELFANCYLIWQIFLKRVKANKTAVTIFYQELRKQQLTQPLLQMVKQWQKAVPSIYEVIEHCNKQTVKIRDILTGSEYTCGMSEEIPPVNSLIIGFLIDIGMRKEFFCFFLDINEKNTVEKVKKELIAFLDGRKDAVIKHYPEIVIKVLQAVRSEEEKKGIAALSESQKLVLDDYLKNVNEVYSKSTHDFIDILWHKFCKKVDPKMKKPEIFTAALEYLAAQIEEDDQATQSVLAKKYQTTSSSLSNKYRQIMDFAKEDVAKYLSLLKKDQEVSAS</sequence>
<organism evidence="1 2">
    <name type="scientific">Scopulibacillus daqui</name>
    <dbReference type="NCBI Taxonomy" id="1469162"/>
    <lineage>
        <taxon>Bacteria</taxon>
        <taxon>Bacillati</taxon>
        <taxon>Bacillota</taxon>
        <taxon>Bacilli</taxon>
        <taxon>Bacillales</taxon>
        <taxon>Sporolactobacillaceae</taxon>
        <taxon>Scopulibacillus</taxon>
    </lineage>
</organism>
<gene>
    <name evidence="1" type="ORF">JOD45_001962</name>
</gene>
<evidence type="ECO:0000313" key="1">
    <source>
        <dbReference type="EMBL" id="MBM7645743.1"/>
    </source>
</evidence>